<accession>B7FJY7</accession>
<sequence length="59" mass="6822">MFALLQGIMIGQFFQFIGQGEVSLPVELPMTLYDFLWRTMKVRLTVLLYKFATEEGESS</sequence>
<dbReference type="EMBL" id="BT052404">
    <property type="protein sequence ID" value="ACJ85066.1"/>
    <property type="molecule type" value="mRNA"/>
</dbReference>
<organism evidence="1">
    <name type="scientific">Medicago truncatula</name>
    <name type="common">Barrel medic</name>
    <name type="synonym">Medicago tribuloides</name>
    <dbReference type="NCBI Taxonomy" id="3880"/>
    <lineage>
        <taxon>Eukaryota</taxon>
        <taxon>Viridiplantae</taxon>
        <taxon>Streptophyta</taxon>
        <taxon>Embryophyta</taxon>
        <taxon>Tracheophyta</taxon>
        <taxon>Spermatophyta</taxon>
        <taxon>Magnoliopsida</taxon>
        <taxon>eudicotyledons</taxon>
        <taxon>Gunneridae</taxon>
        <taxon>Pentapetalae</taxon>
        <taxon>rosids</taxon>
        <taxon>fabids</taxon>
        <taxon>Fabales</taxon>
        <taxon>Fabaceae</taxon>
        <taxon>Papilionoideae</taxon>
        <taxon>50 kb inversion clade</taxon>
        <taxon>NPAAA clade</taxon>
        <taxon>Hologalegina</taxon>
        <taxon>IRL clade</taxon>
        <taxon>Trifolieae</taxon>
        <taxon>Medicago</taxon>
    </lineage>
</organism>
<evidence type="ECO:0000313" key="1">
    <source>
        <dbReference type="EMBL" id="ACJ85066.1"/>
    </source>
</evidence>
<reference evidence="1" key="1">
    <citation type="submission" date="2008-12" db="EMBL/GenBank/DDBJ databases">
        <title>Medicago truncatula full length cdna cloning project.</title>
        <authorList>
            <person name="Moskal W."/>
            <person name="Chan A."/>
            <person name="Cheung F."/>
            <person name="Xiao Y."/>
            <person name="Town C.D."/>
        </authorList>
    </citation>
    <scope>NUCLEOTIDE SEQUENCE</scope>
</reference>
<protein>
    <submittedName>
        <fullName evidence="1">Uncharacterized protein</fullName>
    </submittedName>
</protein>
<proteinExistence type="evidence at transcript level"/>
<name>B7FJY7_MEDTR</name>
<dbReference type="AlphaFoldDB" id="B7FJY7"/>